<evidence type="ECO:0000313" key="3">
    <source>
        <dbReference type="EMBL" id="PIL34057.1"/>
    </source>
</evidence>
<feature type="compositionally biased region" description="Polar residues" evidence="1">
    <location>
        <begin position="332"/>
        <end position="347"/>
    </location>
</feature>
<proteinExistence type="predicted"/>
<organism evidence="3 4">
    <name type="scientific">Ganoderma sinense ZZ0214-1</name>
    <dbReference type="NCBI Taxonomy" id="1077348"/>
    <lineage>
        <taxon>Eukaryota</taxon>
        <taxon>Fungi</taxon>
        <taxon>Dikarya</taxon>
        <taxon>Basidiomycota</taxon>
        <taxon>Agaricomycotina</taxon>
        <taxon>Agaricomycetes</taxon>
        <taxon>Polyporales</taxon>
        <taxon>Polyporaceae</taxon>
        <taxon>Ganoderma</taxon>
    </lineage>
</organism>
<feature type="compositionally biased region" description="Low complexity" evidence="1">
    <location>
        <begin position="461"/>
        <end position="478"/>
    </location>
</feature>
<evidence type="ECO:0000313" key="4">
    <source>
        <dbReference type="Proteomes" id="UP000230002"/>
    </source>
</evidence>
<accession>A0A2G8SJZ0</accession>
<feature type="compositionally biased region" description="Polar residues" evidence="1">
    <location>
        <begin position="621"/>
        <end position="631"/>
    </location>
</feature>
<feature type="compositionally biased region" description="Pro residues" evidence="1">
    <location>
        <begin position="1153"/>
        <end position="1162"/>
    </location>
</feature>
<keyword evidence="4" id="KW-1185">Reference proteome</keyword>
<feature type="compositionally biased region" description="Pro residues" evidence="1">
    <location>
        <begin position="899"/>
        <end position="913"/>
    </location>
</feature>
<feature type="compositionally biased region" description="Polar residues" evidence="1">
    <location>
        <begin position="67"/>
        <end position="77"/>
    </location>
</feature>
<dbReference type="STRING" id="1077348.A0A2G8SJZ0"/>
<feature type="compositionally biased region" description="Basic and acidic residues" evidence="1">
    <location>
        <begin position="479"/>
        <end position="502"/>
    </location>
</feature>
<dbReference type="EMBL" id="AYKW01000006">
    <property type="protein sequence ID" value="PIL34057.1"/>
    <property type="molecule type" value="Genomic_DNA"/>
</dbReference>
<feature type="compositionally biased region" description="Low complexity" evidence="1">
    <location>
        <begin position="1078"/>
        <end position="1092"/>
    </location>
</feature>
<keyword evidence="2" id="KW-0472">Membrane</keyword>
<feature type="compositionally biased region" description="Low complexity" evidence="1">
    <location>
        <begin position="723"/>
        <end position="736"/>
    </location>
</feature>
<evidence type="ECO:0000256" key="2">
    <source>
        <dbReference type="SAM" id="Phobius"/>
    </source>
</evidence>
<feature type="compositionally biased region" description="Basic and acidic residues" evidence="1">
    <location>
        <begin position="390"/>
        <end position="405"/>
    </location>
</feature>
<feature type="compositionally biased region" description="Pro residues" evidence="1">
    <location>
        <begin position="821"/>
        <end position="831"/>
    </location>
</feature>
<sequence length="1431" mass="155820">MDASPPLSIPRLRLPRHSPPYKDQALTPVAGPSHNPDFLHADDDDDDAESTPRMSASAMLDKHSPRTVPSSGLPTETPTDRLRALLARIPNSPDGGTPHASSSRPPFALPSTSEPDSDFEPPHSVAATPSIARESLKELFSNALREPGNTPRRVGRPRRNSIDASEVETSMGVEEERAKYKAKRLSLSDEEAEKSRRTEPSARSTRSSAASAFDALRQRLNQSGSAMPSLSQDQMVIDTSLPPPNSSIDTALPERVPVDHSSETPPRATSTPMRTFQMSANFNMHSNLLDQDSEMQHALQGMDSYDSGPIAKHRHSTPSLKDSAGPIPRPQSCGTSATPRPLSWNSHSKSHSVHNLPQPPTPRRGSEDFDASSSRASSSMSMSSVNYTERGNETQRERLHERERGWNSPASKLPKSPAHPGKHDLTHRHSWGSLNNGYASPEHQLTRKGSAASLTSISTTDDAGASRPSSRASSMASRADYKERVKELEQERKKDREREWNKPHPKLSRSSSSLDLHKSDRVRTLSTPSRPDSAASYLSPTHVRHGSSNSPSSSRPGSPAGSISAHDVEEEIEHEVEHQRERNWNSPRPDWGNGHRRPLSPLPRSRPGSPVHISPPKSATIPRSRSNSAAHGNSLGVPSPTPRSKSPVGERHPRPRSPMPHTPAEKASSSHARPKSPLPRLHSPEKNSAFRSRFGWSFPQHKVELPPLELEQDSPQKAPPRPSSRASLSAAASTPSHIPVRSPRKNGHGPTSSAADTSDKKRSHRRSVTEFTEAIGALPPRIEVSSDDVNDELPPVPIVNSDDDFSYASEDDHQVATSTPPAKPVSLPPPEVTTTPAIEPPAYLLNGHLTPTQDAQTRPESPLVSPPLTPPDADSQPMFSLQTPPRRPQFHTPKQEFKTPPPPRGMPDLPGPPSSSDEETEEEHTPLMQSQVGKGDLTAMKTPRPPGAWLLTPAPSRQFIKEPSEPERPDSAPPEANSSTDSGLATPPATLSRASAVPLQTPAPPGGWMATPAPAPATASRRRGSLLKVRFDLESETASEGAVEHPSADEHSESRALDAGPHNADASGQAPSGGSGDGSALSASITLPESSVEPPPTPPSLRDRIRKKAPSIRVLDAYGREQVETAQAQDVRYDERRAGAPVPVEDPSADTRQPPPSSPPTPRRNGRVPSSSTPRNRSGVRVVDAMGREIEEDESFPLVDDESILSTTPLSHNEALSRMRSTLSSMKQELSDADRSSDKTVFDQHMYAALQEQCRTAQHARNKLSKSLQVVQSVEGESKSRRANHPPFRGKIGNGTSTLLPIGDADTSLTRNVFTWRFLACFLVVQLLLLAIMYRYTLVQARKVFLTTYYDSFNPDLYLYLLKPDTTHHSIPPCSSWSIYSIFSGFQRAGWKGAVAGAWQGASCAFSSYFQSTWVGWHYTQDTITHPWPPT</sequence>
<feature type="compositionally biased region" description="Basic and acidic residues" evidence="1">
    <location>
        <begin position="959"/>
        <end position="970"/>
    </location>
</feature>
<keyword evidence="2" id="KW-1133">Transmembrane helix</keyword>
<feature type="compositionally biased region" description="Polar residues" evidence="1">
    <location>
        <begin position="219"/>
        <end position="234"/>
    </location>
</feature>
<feature type="transmembrane region" description="Helical" evidence="2">
    <location>
        <begin position="1314"/>
        <end position="1334"/>
    </location>
</feature>
<feature type="region of interest" description="Disordered" evidence="1">
    <location>
        <begin position="705"/>
        <end position="1182"/>
    </location>
</feature>
<dbReference type="Proteomes" id="UP000230002">
    <property type="component" value="Unassembled WGS sequence"/>
</dbReference>
<comment type="caution">
    <text evidence="3">The sequence shown here is derived from an EMBL/GenBank/DDBJ whole genome shotgun (WGS) entry which is preliminary data.</text>
</comment>
<feature type="compositionally biased region" description="Low complexity" evidence="1">
    <location>
        <begin position="1"/>
        <end position="12"/>
    </location>
</feature>
<reference evidence="3 4" key="1">
    <citation type="journal article" date="2015" name="Sci. Rep.">
        <title>Chromosome-level genome map provides insights into diverse defense mechanisms in the medicinal fungus Ganoderma sinense.</title>
        <authorList>
            <person name="Zhu Y."/>
            <person name="Xu J."/>
            <person name="Sun C."/>
            <person name="Zhou S."/>
            <person name="Xu H."/>
            <person name="Nelson D.R."/>
            <person name="Qian J."/>
            <person name="Song J."/>
            <person name="Luo H."/>
            <person name="Xiang L."/>
            <person name="Li Y."/>
            <person name="Xu Z."/>
            <person name="Ji A."/>
            <person name="Wang L."/>
            <person name="Lu S."/>
            <person name="Hayward A."/>
            <person name="Sun W."/>
            <person name="Li X."/>
            <person name="Schwartz D.C."/>
            <person name="Wang Y."/>
            <person name="Chen S."/>
        </authorList>
    </citation>
    <scope>NUCLEOTIDE SEQUENCE [LARGE SCALE GENOMIC DNA]</scope>
    <source>
        <strain evidence="3 4">ZZ0214-1</strain>
    </source>
</reference>
<keyword evidence="2" id="KW-0812">Transmembrane</keyword>
<feature type="compositionally biased region" description="Low complexity" evidence="1">
    <location>
        <begin position="546"/>
        <end position="564"/>
    </location>
</feature>
<feature type="compositionally biased region" description="Polar residues" evidence="1">
    <location>
        <begin position="99"/>
        <end position="114"/>
    </location>
</feature>
<feature type="compositionally biased region" description="Polar residues" evidence="1">
    <location>
        <begin position="849"/>
        <end position="859"/>
    </location>
</feature>
<gene>
    <name evidence="3" type="ORF">GSI_03766</name>
</gene>
<name>A0A2G8SJZ0_9APHY</name>
<feature type="compositionally biased region" description="Low complexity" evidence="1">
    <location>
        <begin position="371"/>
        <end position="384"/>
    </location>
</feature>
<protein>
    <submittedName>
        <fullName evidence="3">Uncharacterized protein</fullName>
    </submittedName>
</protein>
<evidence type="ECO:0000256" key="1">
    <source>
        <dbReference type="SAM" id="MobiDB-lite"/>
    </source>
</evidence>
<dbReference type="OrthoDB" id="3230534at2759"/>
<feature type="compositionally biased region" description="Low complexity" evidence="1">
    <location>
        <begin position="201"/>
        <end position="212"/>
    </location>
</feature>
<feature type="compositionally biased region" description="Basic and acidic residues" evidence="1">
    <location>
        <begin position="1042"/>
        <end position="1056"/>
    </location>
</feature>
<feature type="region of interest" description="Disordered" evidence="1">
    <location>
        <begin position="1"/>
        <end position="693"/>
    </location>
</feature>
<feature type="compositionally biased region" description="Low complexity" evidence="1">
    <location>
        <begin position="1006"/>
        <end position="1019"/>
    </location>
</feature>
<feature type="compositionally biased region" description="Polar residues" evidence="1">
    <location>
        <begin position="263"/>
        <end position="290"/>
    </location>
</feature>